<dbReference type="PRINTS" id="PR00625">
    <property type="entry name" value="JDOMAIN"/>
</dbReference>
<feature type="compositionally biased region" description="Low complexity" evidence="3">
    <location>
        <begin position="1040"/>
        <end position="1054"/>
    </location>
</feature>
<proteinExistence type="predicted"/>
<feature type="compositionally biased region" description="Basic and acidic residues" evidence="3">
    <location>
        <begin position="163"/>
        <end position="180"/>
    </location>
</feature>
<dbReference type="Proteomes" id="UP001530315">
    <property type="component" value="Unassembled WGS sequence"/>
</dbReference>
<organism evidence="5 6">
    <name type="scientific">Stephanodiscus triporus</name>
    <dbReference type="NCBI Taxonomy" id="2934178"/>
    <lineage>
        <taxon>Eukaryota</taxon>
        <taxon>Sar</taxon>
        <taxon>Stramenopiles</taxon>
        <taxon>Ochrophyta</taxon>
        <taxon>Bacillariophyta</taxon>
        <taxon>Coscinodiscophyceae</taxon>
        <taxon>Thalassiosirophycidae</taxon>
        <taxon>Stephanodiscales</taxon>
        <taxon>Stephanodiscaceae</taxon>
        <taxon>Stephanodiscus</taxon>
    </lineage>
</organism>
<dbReference type="AlphaFoldDB" id="A0ABD3MGN6"/>
<feature type="compositionally biased region" description="Basic residues" evidence="3">
    <location>
        <begin position="105"/>
        <end position="117"/>
    </location>
</feature>
<dbReference type="InterPro" id="IPR036869">
    <property type="entry name" value="J_dom_sf"/>
</dbReference>
<feature type="compositionally biased region" description="Low complexity" evidence="3">
    <location>
        <begin position="277"/>
        <end position="308"/>
    </location>
</feature>
<dbReference type="PANTHER" id="PTHR44200">
    <property type="entry name" value="DNAJ HOMOLOG SUBFAMILY C MEMBER 7"/>
    <property type="match status" value="1"/>
</dbReference>
<feature type="coiled-coil region" evidence="2">
    <location>
        <begin position="964"/>
        <end position="1022"/>
    </location>
</feature>
<feature type="region of interest" description="Disordered" evidence="3">
    <location>
        <begin position="1022"/>
        <end position="1143"/>
    </location>
</feature>
<dbReference type="InterPro" id="IPR001623">
    <property type="entry name" value="DnaJ_domain"/>
</dbReference>
<evidence type="ECO:0000256" key="3">
    <source>
        <dbReference type="SAM" id="MobiDB-lite"/>
    </source>
</evidence>
<evidence type="ECO:0000313" key="6">
    <source>
        <dbReference type="Proteomes" id="UP001530315"/>
    </source>
</evidence>
<dbReference type="PROSITE" id="PS50076">
    <property type="entry name" value="DNAJ_2"/>
    <property type="match status" value="1"/>
</dbReference>
<dbReference type="InterPro" id="IPR018253">
    <property type="entry name" value="DnaJ_domain_CS"/>
</dbReference>
<feature type="compositionally biased region" description="Low complexity" evidence="3">
    <location>
        <begin position="1092"/>
        <end position="1102"/>
    </location>
</feature>
<evidence type="ECO:0000256" key="2">
    <source>
        <dbReference type="SAM" id="Coils"/>
    </source>
</evidence>
<evidence type="ECO:0000259" key="4">
    <source>
        <dbReference type="PROSITE" id="PS50076"/>
    </source>
</evidence>
<dbReference type="Gene3D" id="1.25.40.10">
    <property type="entry name" value="Tetratricopeptide repeat domain"/>
    <property type="match status" value="2"/>
</dbReference>
<feature type="compositionally biased region" description="Basic and acidic residues" evidence="3">
    <location>
        <begin position="394"/>
        <end position="408"/>
    </location>
</feature>
<dbReference type="PROSITE" id="PS50005">
    <property type="entry name" value="TPR"/>
    <property type="match status" value="1"/>
</dbReference>
<reference evidence="5 6" key="1">
    <citation type="submission" date="2024-10" db="EMBL/GenBank/DDBJ databases">
        <title>Updated reference genomes for cyclostephanoid diatoms.</title>
        <authorList>
            <person name="Roberts W.R."/>
            <person name="Alverson A.J."/>
        </authorList>
    </citation>
    <scope>NUCLEOTIDE SEQUENCE [LARGE SCALE GENOMIC DNA]</scope>
    <source>
        <strain evidence="5 6">AJA276-08</strain>
    </source>
</reference>
<dbReference type="PROSITE" id="PS00636">
    <property type="entry name" value="DNAJ_1"/>
    <property type="match status" value="1"/>
</dbReference>
<dbReference type="SMART" id="SM00028">
    <property type="entry name" value="TPR"/>
    <property type="match status" value="6"/>
</dbReference>
<keyword evidence="6" id="KW-1185">Reference proteome</keyword>
<dbReference type="InterPro" id="IPR011990">
    <property type="entry name" value="TPR-like_helical_dom_sf"/>
</dbReference>
<gene>
    <name evidence="5" type="ORF">ACHAW5_005179</name>
</gene>
<dbReference type="InterPro" id="IPR019734">
    <property type="entry name" value="TPR_rpt"/>
</dbReference>
<evidence type="ECO:0000256" key="1">
    <source>
        <dbReference type="PROSITE-ProRule" id="PRU00339"/>
    </source>
</evidence>
<feature type="compositionally biased region" description="Gly residues" evidence="3">
    <location>
        <begin position="358"/>
        <end position="374"/>
    </location>
</feature>
<feature type="compositionally biased region" description="Basic and acidic residues" evidence="3">
    <location>
        <begin position="315"/>
        <end position="325"/>
    </location>
</feature>
<feature type="compositionally biased region" description="Gly residues" evidence="3">
    <location>
        <begin position="121"/>
        <end position="136"/>
    </location>
</feature>
<feature type="region of interest" description="Disordered" evidence="3">
    <location>
        <begin position="75"/>
        <end position="443"/>
    </location>
</feature>
<feature type="repeat" description="TPR" evidence="1">
    <location>
        <begin position="948"/>
        <end position="981"/>
    </location>
</feature>
<dbReference type="PANTHER" id="PTHR44200:SF1">
    <property type="entry name" value="DNAJ HOMOLOG SUBFAMILY C MEMBER 7"/>
    <property type="match status" value="1"/>
</dbReference>
<sequence>MMSDGMKSFEDAGYSNEEDYLFDQYGGIGGTAEERAKLANALMHTLNVGPMADELFYEEVAMCFLRCRERHRMRTRREEIRERKKKSSKMKGNSRGAGAGGAGGGKKKRTKKKKGRRTNAGMGGGVAAGVGVGGLARGSTFIGRDGEGPTTSISGEEDDDDERSALRERMSRMNVAEKADAPNSASGSPDSPRPNCRGTFAPTTGVDSEFEFHDENDEDENNSVELSHVCNGVRDSCNVDSDYEGTGNRPPRQQHDEDVDDDSLDVEPVDHHEVYSKQPPLQKQQQQHRQLPQYKPLNFQQQQQQQQQGVPVFRVDLRSNGEGAKKGFRRGGGVGSSKYPPPPPPPPKPPGPPPRPGVSGGGGSGIGGMAGSGTGAVVQGADSREPPLPMDIDSEQHQQQKPWEEKMARAARAAAEASALKNDHESLRREFSMGQAEEVGRQRRHKIPPEMFNSTATYFNGVPTNHLRPHDVEHPPAVVDLDDDDEETNAKSQRIAVLRDEGRTYYINGAYRDSVLCYTEAIRVHTNNVLFDHLQHSSSTKNDPTLAALFGNRAAALMMTGAYSGASADCDRALSCSDANSIGAAYRSLESGPSFRSKILCRMARALLKAGIISEADRAFNSSIQSAREALTAATAGGLGADGHDEMRSMEKILSQSITDATLGLTDVKRYRDAMESAKVVEATKGLSPAADRRNNVQLLMFINSALSVSPGSMELHEQKVNVLASLKRWAELGNHCERLAAEIVKVDGLFTDDLASLDPFPDVRPASALKSDFFERNPDDMLDPVSLRILTPKAVCDAVIRLPNGILPLYLRSLRLEERYTEAAKAGASIELHMSNSKHKGSRGNVSVAWLSNERDKLRRTMSWKEQGDTLFRNGDYESAAEKYAMCLTIDNDGLSYNEDALENEDSGGRLHAVLHCNRAACLMALKKYKEAVKECTAALRIHTHYMKAMLRRGRCFARVRQYQEAIAEYERYIQLVDEARRSPQDAATSNNAACTFDRPIDIAEAEYTKAKQELADVKKSMRQADVSDHAQKKKQREQQFNFNKNFKTAANDAARRRQEAPPGMDNAYVRKKQWDAAGNNQRPWDTFGGTSPKKTTSKPKSAAKDPSAGPKMTSGPCHDVPRKGQSRPSSQQSHQQQQQQPVLVRITDACDHYQVLGLTHTATSAEIKKGYHKAALKYHPDKNSDEDAADMFRRIKLAYEVLGNDQTRISYDAHRRLNGNRR</sequence>
<dbReference type="InterPro" id="IPR052758">
    <property type="entry name" value="SRC_co-chaperone"/>
</dbReference>
<feature type="compositionally biased region" description="Acidic residues" evidence="3">
    <location>
        <begin position="208"/>
        <end position="222"/>
    </location>
</feature>
<dbReference type="SMART" id="SM00271">
    <property type="entry name" value="DnaJ"/>
    <property type="match status" value="1"/>
</dbReference>
<accession>A0ABD3MGN6</accession>
<feature type="compositionally biased region" description="Basic and acidic residues" evidence="3">
    <location>
        <begin position="421"/>
        <end position="431"/>
    </location>
</feature>
<feature type="compositionally biased region" description="Low complexity" evidence="3">
    <location>
        <begin position="410"/>
        <end position="419"/>
    </location>
</feature>
<evidence type="ECO:0000313" key="5">
    <source>
        <dbReference type="EMBL" id="KAL3763219.1"/>
    </source>
</evidence>
<keyword evidence="1" id="KW-0802">TPR repeat</keyword>
<dbReference type="SUPFAM" id="SSF48452">
    <property type="entry name" value="TPR-like"/>
    <property type="match status" value="2"/>
</dbReference>
<protein>
    <recommendedName>
        <fullName evidence="4">J domain-containing protein</fullName>
    </recommendedName>
</protein>
<dbReference type="SUPFAM" id="SSF46565">
    <property type="entry name" value="Chaperone J-domain"/>
    <property type="match status" value="1"/>
</dbReference>
<dbReference type="CDD" id="cd06257">
    <property type="entry name" value="DnaJ"/>
    <property type="match status" value="1"/>
</dbReference>
<feature type="compositionally biased region" description="Gly residues" evidence="3">
    <location>
        <begin position="95"/>
        <end position="104"/>
    </location>
</feature>
<name>A0ABD3MGN6_9STRA</name>
<comment type="caution">
    <text evidence="5">The sequence shown here is derived from an EMBL/GenBank/DDBJ whole genome shotgun (WGS) entry which is preliminary data.</text>
</comment>
<feature type="compositionally biased region" description="Low complexity" evidence="3">
    <location>
        <begin position="1128"/>
        <end position="1142"/>
    </location>
</feature>
<keyword evidence="2" id="KW-0175">Coiled coil</keyword>
<feature type="domain" description="J" evidence="4">
    <location>
        <begin position="1153"/>
        <end position="1217"/>
    </location>
</feature>
<dbReference type="EMBL" id="JALLAZ020001807">
    <property type="protein sequence ID" value="KAL3763219.1"/>
    <property type="molecule type" value="Genomic_DNA"/>
</dbReference>
<feature type="compositionally biased region" description="Pro residues" evidence="3">
    <location>
        <begin position="339"/>
        <end position="356"/>
    </location>
</feature>
<dbReference type="Gene3D" id="1.10.287.110">
    <property type="entry name" value="DnaJ domain"/>
    <property type="match status" value="1"/>
</dbReference>
<dbReference type="Pfam" id="PF00226">
    <property type="entry name" value="DnaJ"/>
    <property type="match status" value="1"/>
</dbReference>
<feature type="compositionally biased region" description="Acidic residues" evidence="3">
    <location>
        <begin position="257"/>
        <end position="267"/>
    </location>
</feature>